<proteinExistence type="predicted"/>
<dbReference type="EMBL" id="CP149782">
    <property type="protein sequence ID" value="WYF43197.1"/>
    <property type="molecule type" value="Genomic_DNA"/>
</dbReference>
<gene>
    <name evidence="1" type="ORF">WDJ50_07030</name>
</gene>
<organism evidence="1">
    <name type="scientific">Deinococcus sp. VB142</name>
    <dbReference type="NCBI Taxonomy" id="3112952"/>
    <lineage>
        <taxon>Bacteria</taxon>
        <taxon>Thermotogati</taxon>
        <taxon>Deinococcota</taxon>
        <taxon>Deinococci</taxon>
        <taxon>Deinococcales</taxon>
        <taxon>Deinococcaceae</taxon>
        <taxon>Deinococcus</taxon>
    </lineage>
</organism>
<evidence type="ECO:0000313" key="1">
    <source>
        <dbReference type="EMBL" id="WYF43197.1"/>
    </source>
</evidence>
<dbReference type="RefSeq" id="WP_339093645.1">
    <property type="nucleotide sequence ID" value="NZ_CP149782.1"/>
</dbReference>
<dbReference type="AlphaFoldDB" id="A0AAU6PY71"/>
<reference evidence="1" key="1">
    <citation type="submission" date="2024-03" db="EMBL/GenBank/DDBJ databases">
        <title>Deinococcus weizhi sp. nov., isolated from human skin.</title>
        <authorList>
            <person name="Wei Z."/>
            <person name="Tian F."/>
            <person name="Yang C."/>
            <person name="Xin L.T."/>
            <person name="Wen Z.J."/>
            <person name="Lan K.C."/>
            <person name="Yu L."/>
            <person name="Zhe W."/>
            <person name="Dan F.D."/>
            <person name="Jun W."/>
            <person name="Rui Z."/>
            <person name="Yong X.J."/>
            <person name="Ting Y."/>
            <person name="Wei X."/>
            <person name="Xu Z.G."/>
            <person name="Xin Z."/>
            <person name="Dong F.G."/>
            <person name="Ni X.M."/>
            <person name="Zheng M.G."/>
            <person name="Chun Y."/>
            <person name="Qian W.X."/>
        </authorList>
    </citation>
    <scope>NUCLEOTIDE SEQUENCE</scope>
    <source>
        <strain evidence="1">VB142</strain>
    </source>
</reference>
<accession>A0AAU6PY71</accession>
<name>A0AAU6PY71_9DEIO</name>
<sequence length="80" mass="8983">MNATPISAQLDPQVVHERLGVEAYSDHEVGVMVEVLQELYAGRTLEDLTEAEWLRAYGLMHQRKKTGWMTEGVVSPDAEV</sequence>
<protein>
    <submittedName>
        <fullName evidence="1">Uncharacterized protein</fullName>
    </submittedName>
</protein>